<evidence type="ECO:0000313" key="1">
    <source>
        <dbReference type="EMBL" id="CAH8365793.1"/>
    </source>
</evidence>
<dbReference type="SUPFAM" id="SSF74784">
    <property type="entry name" value="Translin"/>
    <property type="match status" value="1"/>
</dbReference>
<dbReference type="EMBL" id="CAKOAT010395154">
    <property type="protein sequence ID" value="CAH8365793.1"/>
    <property type="molecule type" value="Genomic_DNA"/>
</dbReference>
<organism evidence="1 2">
    <name type="scientific">Eruca vesicaria subsp. sativa</name>
    <name type="common">Garden rocket</name>
    <name type="synonym">Eruca sativa</name>
    <dbReference type="NCBI Taxonomy" id="29727"/>
    <lineage>
        <taxon>Eukaryota</taxon>
        <taxon>Viridiplantae</taxon>
        <taxon>Streptophyta</taxon>
        <taxon>Embryophyta</taxon>
        <taxon>Tracheophyta</taxon>
        <taxon>Spermatophyta</taxon>
        <taxon>Magnoliopsida</taxon>
        <taxon>eudicotyledons</taxon>
        <taxon>Gunneridae</taxon>
        <taxon>Pentapetalae</taxon>
        <taxon>rosids</taxon>
        <taxon>malvids</taxon>
        <taxon>Brassicales</taxon>
        <taxon>Brassicaceae</taxon>
        <taxon>Brassiceae</taxon>
        <taxon>Eruca</taxon>
    </lineage>
</organism>
<accession>A0ABC8L7M2</accession>
<gene>
    <name evidence="1" type="ORF">ERUC_LOCUS30454</name>
</gene>
<dbReference type="InterPro" id="IPR036081">
    <property type="entry name" value="Translin_sf"/>
</dbReference>
<proteinExistence type="predicted"/>
<comment type="caution">
    <text evidence="1">The sequence shown here is derived from an EMBL/GenBank/DDBJ whole genome shotgun (WGS) entry which is preliminary data.</text>
</comment>
<sequence length="109" mass="12516">MIQHGGGPFSEILGSEEHQQKGQLMSVEILGRDYKVNILEKARQYLQILREQHFSWLMKELQLHEYVDAATFFMFCVSWTLCTPDEINAMLLHLSGPSSKPPQINILNA</sequence>
<keyword evidence="2" id="KW-1185">Reference proteome</keyword>
<dbReference type="Proteomes" id="UP001642260">
    <property type="component" value="Unassembled WGS sequence"/>
</dbReference>
<reference evidence="1 2" key="1">
    <citation type="submission" date="2022-03" db="EMBL/GenBank/DDBJ databases">
        <authorList>
            <person name="Macdonald S."/>
            <person name="Ahmed S."/>
            <person name="Newling K."/>
        </authorList>
    </citation>
    <scope>NUCLEOTIDE SEQUENCE [LARGE SCALE GENOMIC DNA]</scope>
</reference>
<evidence type="ECO:0000313" key="2">
    <source>
        <dbReference type="Proteomes" id="UP001642260"/>
    </source>
</evidence>
<protein>
    <submittedName>
        <fullName evidence="1">Uncharacterized protein</fullName>
    </submittedName>
</protein>
<dbReference type="AlphaFoldDB" id="A0ABC8L7M2"/>
<name>A0ABC8L7M2_ERUVS</name>